<organism evidence="7 8">
    <name type="scientific">Fulvivirga sediminis</name>
    <dbReference type="NCBI Taxonomy" id="2803949"/>
    <lineage>
        <taxon>Bacteria</taxon>
        <taxon>Pseudomonadati</taxon>
        <taxon>Bacteroidota</taxon>
        <taxon>Cytophagia</taxon>
        <taxon>Cytophagales</taxon>
        <taxon>Fulvivirgaceae</taxon>
        <taxon>Fulvivirga</taxon>
    </lineage>
</organism>
<evidence type="ECO:0000256" key="5">
    <source>
        <dbReference type="SAM" id="Phobius"/>
    </source>
</evidence>
<keyword evidence="2 5" id="KW-0812">Transmembrane</keyword>
<protein>
    <submittedName>
        <fullName evidence="7">TM2 domain-containing protein</fullName>
    </submittedName>
</protein>
<accession>A0A937JZ46</accession>
<dbReference type="GO" id="GO:0016020">
    <property type="term" value="C:membrane"/>
    <property type="evidence" value="ECO:0007669"/>
    <property type="project" value="UniProtKB-SubCell"/>
</dbReference>
<evidence type="ECO:0000313" key="7">
    <source>
        <dbReference type="EMBL" id="MBL3656319.1"/>
    </source>
</evidence>
<feature type="domain" description="TM2" evidence="6">
    <location>
        <begin position="49"/>
        <end position="92"/>
    </location>
</feature>
<evidence type="ECO:0000259" key="6">
    <source>
        <dbReference type="Pfam" id="PF05154"/>
    </source>
</evidence>
<comment type="subcellular location">
    <subcellularLocation>
        <location evidence="1">Membrane</location>
        <topology evidence="1">Multi-pass membrane protein</topology>
    </subcellularLocation>
</comment>
<dbReference type="AlphaFoldDB" id="A0A937JZ46"/>
<keyword evidence="3 5" id="KW-1133">Transmembrane helix</keyword>
<evidence type="ECO:0000313" key="8">
    <source>
        <dbReference type="Proteomes" id="UP000659388"/>
    </source>
</evidence>
<sequence length="115" mass="13183">MANTYDYMPEVEGEELAYLQMIIGSLPEEKASKFFSVYRARRRKPQETLLFAILGLFCIAGIQRFALNQIGMGLLYFFTGGLCYVGTILDIINYQKLSFEYNRQIADDIKITMGI</sequence>
<dbReference type="RefSeq" id="WP_202244106.1">
    <property type="nucleotide sequence ID" value="NZ_JAESIY010000004.1"/>
</dbReference>
<proteinExistence type="predicted"/>
<dbReference type="InterPro" id="IPR007829">
    <property type="entry name" value="TM2"/>
</dbReference>
<evidence type="ECO:0000256" key="2">
    <source>
        <dbReference type="ARBA" id="ARBA00022692"/>
    </source>
</evidence>
<dbReference type="Proteomes" id="UP000659388">
    <property type="component" value="Unassembled WGS sequence"/>
</dbReference>
<feature type="transmembrane region" description="Helical" evidence="5">
    <location>
        <begin position="49"/>
        <end position="67"/>
    </location>
</feature>
<dbReference type="EMBL" id="JAESIY010000004">
    <property type="protein sequence ID" value="MBL3656319.1"/>
    <property type="molecule type" value="Genomic_DNA"/>
</dbReference>
<keyword evidence="8" id="KW-1185">Reference proteome</keyword>
<evidence type="ECO:0000256" key="3">
    <source>
        <dbReference type="ARBA" id="ARBA00022989"/>
    </source>
</evidence>
<dbReference type="Pfam" id="PF05154">
    <property type="entry name" value="TM2"/>
    <property type="match status" value="1"/>
</dbReference>
<keyword evidence="4 5" id="KW-0472">Membrane</keyword>
<name>A0A937JZ46_9BACT</name>
<reference evidence="7" key="1">
    <citation type="submission" date="2021-01" db="EMBL/GenBank/DDBJ databases">
        <title>Fulvivirga kasyanovii gen. nov., sp nov., a novel member of the phylum Bacteroidetes isolated from seawater in a mussel farm.</title>
        <authorList>
            <person name="Zhao L.-H."/>
            <person name="Wang Z.-J."/>
        </authorList>
    </citation>
    <scope>NUCLEOTIDE SEQUENCE</scope>
    <source>
        <strain evidence="7">2943</strain>
    </source>
</reference>
<evidence type="ECO:0000256" key="4">
    <source>
        <dbReference type="ARBA" id="ARBA00023136"/>
    </source>
</evidence>
<feature type="transmembrane region" description="Helical" evidence="5">
    <location>
        <begin position="73"/>
        <end position="94"/>
    </location>
</feature>
<evidence type="ECO:0000256" key="1">
    <source>
        <dbReference type="ARBA" id="ARBA00004141"/>
    </source>
</evidence>
<comment type="caution">
    <text evidence="7">The sequence shown here is derived from an EMBL/GenBank/DDBJ whole genome shotgun (WGS) entry which is preliminary data.</text>
</comment>
<gene>
    <name evidence="7" type="ORF">JL102_09280</name>
</gene>